<dbReference type="AlphaFoldDB" id="A0AAN9R0P1"/>
<protein>
    <submittedName>
        <fullName evidence="2">Uncharacterized protein</fullName>
    </submittedName>
</protein>
<name>A0AAN9R0P1_PHACN</name>
<evidence type="ECO:0000256" key="1">
    <source>
        <dbReference type="SAM" id="MobiDB-lite"/>
    </source>
</evidence>
<feature type="region of interest" description="Disordered" evidence="1">
    <location>
        <begin position="1"/>
        <end position="32"/>
    </location>
</feature>
<keyword evidence="3" id="KW-1185">Reference proteome</keyword>
<sequence length="126" mass="14062">MKMSGCERQRPQLLSLIPNNSRRSPRGVEDPMKGAFDKALVVNDGQTEAILKRKLFETPMDGNNGSCGASDGGRRFFKGEPSKTRQSELGVTYEGDQEMIIQELEDTEVRDRKLRNGPRGVQGYPC</sequence>
<comment type="caution">
    <text evidence="2">The sequence shown here is derived from an EMBL/GenBank/DDBJ whole genome shotgun (WGS) entry which is preliminary data.</text>
</comment>
<reference evidence="2 3" key="1">
    <citation type="submission" date="2024-01" db="EMBL/GenBank/DDBJ databases">
        <title>The genomes of 5 underutilized Papilionoideae crops provide insights into root nodulation and disease resistanc.</title>
        <authorList>
            <person name="Jiang F."/>
        </authorList>
    </citation>
    <scope>NUCLEOTIDE SEQUENCE [LARGE SCALE GENOMIC DNA]</scope>
    <source>
        <strain evidence="2">JINMINGXINNONG_FW02</strain>
        <tissue evidence="2">Leaves</tissue>
    </source>
</reference>
<feature type="compositionally biased region" description="Basic and acidic residues" evidence="1">
    <location>
        <begin position="72"/>
        <end position="86"/>
    </location>
</feature>
<dbReference type="EMBL" id="JAYMYR010000007">
    <property type="protein sequence ID" value="KAK7354019.1"/>
    <property type="molecule type" value="Genomic_DNA"/>
</dbReference>
<gene>
    <name evidence="2" type="ORF">VNO80_19475</name>
</gene>
<feature type="region of interest" description="Disordered" evidence="1">
    <location>
        <begin position="58"/>
        <end position="89"/>
    </location>
</feature>
<feature type="compositionally biased region" description="Basic and acidic residues" evidence="1">
    <location>
        <begin position="1"/>
        <end position="10"/>
    </location>
</feature>
<proteinExistence type="predicted"/>
<evidence type="ECO:0000313" key="3">
    <source>
        <dbReference type="Proteomes" id="UP001374584"/>
    </source>
</evidence>
<dbReference type="Proteomes" id="UP001374584">
    <property type="component" value="Unassembled WGS sequence"/>
</dbReference>
<evidence type="ECO:0000313" key="2">
    <source>
        <dbReference type="EMBL" id="KAK7354019.1"/>
    </source>
</evidence>
<accession>A0AAN9R0P1</accession>
<organism evidence="2 3">
    <name type="scientific">Phaseolus coccineus</name>
    <name type="common">Scarlet runner bean</name>
    <name type="synonym">Phaseolus multiflorus</name>
    <dbReference type="NCBI Taxonomy" id="3886"/>
    <lineage>
        <taxon>Eukaryota</taxon>
        <taxon>Viridiplantae</taxon>
        <taxon>Streptophyta</taxon>
        <taxon>Embryophyta</taxon>
        <taxon>Tracheophyta</taxon>
        <taxon>Spermatophyta</taxon>
        <taxon>Magnoliopsida</taxon>
        <taxon>eudicotyledons</taxon>
        <taxon>Gunneridae</taxon>
        <taxon>Pentapetalae</taxon>
        <taxon>rosids</taxon>
        <taxon>fabids</taxon>
        <taxon>Fabales</taxon>
        <taxon>Fabaceae</taxon>
        <taxon>Papilionoideae</taxon>
        <taxon>50 kb inversion clade</taxon>
        <taxon>NPAAA clade</taxon>
        <taxon>indigoferoid/millettioid clade</taxon>
        <taxon>Phaseoleae</taxon>
        <taxon>Phaseolus</taxon>
    </lineage>
</organism>